<proteinExistence type="predicted"/>
<protein>
    <submittedName>
        <fullName evidence="1">Uncharacterized protein</fullName>
    </submittedName>
</protein>
<evidence type="ECO:0000313" key="1">
    <source>
        <dbReference type="EMBL" id="GIX89931.1"/>
    </source>
</evidence>
<gene>
    <name evidence="1" type="ORF">CDAR_276731</name>
</gene>
<keyword evidence="2" id="KW-1185">Reference proteome</keyword>
<sequence>MTRRPERYRLDCNRRYISNAVYCDIITEARWRRERVPFGCWPMGAESRSVINGMVRSNRGDFENHDSGGRLLCIVVMIWGC</sequence>
<reference evidence="1 2" key="1">
    <citation type="submission" date="2021-06" db="EMBL/GenBank/DDBJ databases">
        <title>Caerostris darwini draft genome.</title>
        <authorList>
            <person name="Kono N."/>
            <person name="Arakawa K."/>
        </authorList>
    </citation>
    <scope>NUCLEOTIDE SEQUENCE [LARGE SCALE GENOMIC DNA]</scope>
</reference>
<dbReference type="EMBL" id="BPLQ01002205">
    <property type="protein sequence ID" value="GIX89931.1"/>
    <property type="molecule type" value="Genomic_DNA"/>
</dbReference>
<organism evidence="1 2">
    <name type="scientific">Caerostris darwini</name>
    <dbReference type="NCBI Taxonomy" id="1538125"/>
    <lineage>
        <taxon>Eukaryota</taxon>
        <taxon>Metazoa</taxon>
        <taxon>Ecdysozoa</taxon>
        <taxon>Arthropoda</taxon>
        <taxon>Chelicerata</taxon>
        <taxon>Arachnida</taxon>
        <taxon>Araneae</taxon>
        <taxon>Araneomorphae</taxon>
        <taxon>Entelegynae</taxon>
        <taxon>Araneoidea</taxon>
        <taxon>Araneidae</taxon>
        <taxon>Caerostris</taxon>
    </lineage>
</organism>
<accession>A0AAV4P148</accession>
<name>A0AAV4P148_9ARAC</name>
<evidence type="ECO:0000313" key="2">
    <source>
        <dbReference type="Proteomes" id="UP001054837"/>
    </source>
</evidence>
<dbReference type="Proteomes" id="UP001054837">
    <property type="component" value="Unassembled WGS sequence"/>
</dbReference>
<comment type="caution">
    <text evidence="1">The sequence shown here is derived from an EMBL/GenBank/DDBJ whole genome shotgun (WGS) entry which is preliminary data.</text>
</comment>
<dbReference type="AlphaFoldDB" id="A0AAV4P148"/>